<dbReference type="Gene3D" id="3.90.550.10">
    <property type="entry name" value="Spore Coat Polysaccharide Biosynthesis Protein SpsA, Chain A"/>
    <property type="match status" value="1"/>
</dbReference>
<dbReference type="eggNOG" id="COG0463">
    <property type="taxonomic scope" value="Bacteria"/>
</dbReference>
<feature type="domain" description="Glycosyltransferase 2-like" evidence="1">
    <location>
        <begin position="7"/>
        <end position="111"/>
    </location>
</feature>
<evidence type="ECO:0000313" key="3">
    <source>
        <dbReference type="Proteomes" id="UP000001235"/>
    </source>
</evidence>
<dbReference type="STRING" id="395494.Galf_2842"/>
<name>D9SE12_GALCS</name>
<protein>
    <submittedName>
        <fullName evidence="2">Glycosyl transferase family 2</fullName>
    </submittedName>
</protein>
<dbReference type="Proteomes" id="UP000001235">
    <property type="component" value="Chromosome"/>
</dbReference>
<dbReference type="SUPFAM" id="SSF53448">
    <property type="entry name" value="Nucleotide-diphospho-sugar transferases"/>
    <property type="match status" value="1"/>
</dbReference>
<dbReference type="PANTHER" id="PTHR43685:SF2">
    <property type="entry name" value="GLYCOSYLTRANSFERASE 2-LIKE DOMAIN-CONTAINING PROTEIN"/>
    <property type="match status" value="1"/>
</dbReference>
<dbReference type="Pfam" id="PF00535">
    <property type="entry name" value="Glycos_transf_2"/>
    <property type="match status" value="1"/>
</dbReference>
<reference evidence="2 3" key="1">
    <citation type="submission" date="2010-08" db="EMBL/GenBank/DDBJ databases">
        <title>Complete sequence of Gallionella capsiferriformans ES-2.</title>
        <authorList>
            <consortium name="US DOE Joint Genome Institute"/>
            <person name="Lucas S."/>
            <person name="Copeland A."/>
            <person name="Lapidus A."/>
            <person name="Cheng J.-F."/>
            <person name="Bruce D."/>
            <person name="Goodwin L."/>
            <person name="Pitluck S."/>
            <person name="Chertkov O."/>
            <person name="Davenport K.W."/>
            <person name="Detter J.C."/>
            <person name="Han C."/>
            <person name="Tapia R."/>
            <person name="Land M."/>
            <person name="Hauser L."/>
            <person name="Chang Y.-J."/>
            <person name="Jeffries C."/>
            <person name="Kyrpides N."/>
            <person name="Ivanova N."/>
            <person name="Mikhailova N."/>
            <person name="Shelobolina E.S."/>
            <person name="Picardal F."/>
            <person name="Roden E."/>
            <person name="Emerson D."/>
            <person name="Woyke T."/>
        </authorList>
    </citation>
    <scope>NUCLEOTIDE SEQUENCE [LARGE SCALE GENOMIC DNA]</scope>
    <source>
        <strain evidence="2 3">ES-2</strain>
    </source>
</reference>
<evidence type="ECO:0000313" key="2">
    <source>
        <dbReference type="EMBL" id="ADL56834.1"/>
    </source>
</evidence>
<gene>
    <name evidence="2" type="ordered locus">Galf_2842</name>
</gene>
<dbReference type="AlphaFoldDB" id="D9SE12"/>
<accession>D9SE12</accession>
<keyword evidence="2" id="KW-0808">Transferase</keyword>
<dbReference type="CAZy" id="GT2">
    <property type="family name" value="Glycosyltransferase Family 2"/>
</dbReference>
<dbReference type="GO" id="GO:0016740">
    <property type="term" value="F:transferase activity"/>
    <property type="evidence" value="ECO:0007669"/>
    <property type="project" value="UniProtKB-KW"/>
</dbReference>
<evidence type="ECO:0000259" key="1">
    <source>
        <dbReference type="Pfam" id="PF00535"/>
    </source>
</evidence>
<dbReference type="HOGENOM" id="CLU_815891_0_0_4"/>
<dbReference type="PANTHER" id="PTHR43685">
    <property type="entry name" value="GLYCOSYLTRANSFERASE"/>
    <property type="match status" value="1"/>
</dbReference>
<proteinExistence type="predicted"/>
<dbReference type="InterPro" id="IPR001173">
    <property type="entry name" value="Glyco_trans_2-like"/>
</dbReference>
<dbReference type="InterPro" id="IPR050834">
    <property type="entry name" value="Glycosyltransf_2"/>
</dbReference>
<dbReference type="RefSeq" id="WP_013294736.1">
    <property type="nucleotide sequence ID" value="NC_014394.1"/>
</dbReference>
<dbReference type="OrthoDB" id="433681at2"/>
<dbReference type="EMBL" id="CP002159">
    <property type="protein sequence ID" value="ADL56834.1"/>
    <property type="molecule type" value="Genomic_DNA"/>
</dbReference>
<dbReference type="KEGG" id="gca:Galf_2842"/>
<dbReference type="CDD" id="cd00761">
    <property type="entry name" value="Glyco_tranf_GTA_type"/>
    <property type="match status" value="1"/>
</dbReference>
<organism evidence="2 3">
    <name type="scientific">Gallionella capsiferriformans (strain ES-2)</name>
    <name type="common">Gallionella ferruginea capsiferriformans (strain ES-2)</name>
    <dbReference type="NCBI Taxonomy" id="395494"/>
    <lineage>
        <taxon>Bacteria</taxon>
        <taxon>Pseudomonadati</taxon>
        <taxon>Pseudomonadota</taxon>
        <taxon>Betaproteobacteria</taxon>
        <taxon>Nitrosomonadales</taxon>
        <taxon>Gallionellaceae</taxon>
        <taxon>Gallionella</taxon>
    </lineage>
</organism>
<keyword evidence="3" id="KW-1185">Reference proteome</keyword>
<sequence length="343" mass="39059">MNNIELSFCIPTYNRAEIVSRLVTNILSCTDPTIEVVVLDNGSTDGTLDILRTVKDERLCVYSNGENKGALFNMVNVLNKGRGKFLVYSTDQDHVDSAKISDLKSFLAQHPSLAGGYCAFDSISEAECEIFPRGYLAIRNIAYQGRHPTGYVFNNEMLKSIKLVERFSDYAFVDLFPLEFAFAELCLLGDGAIYHRPTFTPETGTMVVKHKSSTTNGKLKNAFFSPETRLKLAVNYSKHINTLQLTPQDKHKLIIDTFIHELAAATKGYQSILRNENLCTHYYMECKEIKNKELLSIGLNFYRRYKSETMALWGGGFITHLDFERHVVMRLFSRVVRRSIKNR</sequence>
<dbReference type="InterPro" id="IPR029044">
    <property type="entry name" value="Nucleotide-diphossugar_trans"/>
</dbReference>